<dbReference type="InterPro" id="IPR011123">
    <property type="entry name" value="Y_Y_Y"/>
</dbReference>
<keyword evidence="8" id="KW-0902">Two-component regulatory system</keyword>
<evidence type="ECO:0000256" key="4">
    <source>
        <dbReference type="ARBA" id="ARBA00022679"/>
    </source>
</evidence>
<sequence length="1342" mass="153677">MKNTALILLLVVVTQDFFSQNISFNHLTTDEGLSQFSVNTLYQDEKGFIWIGTREGLNCYDGDDIKVYKNQKDDLNSLFSNTVLEITGDKKGHLFLRCTDGIAEYDMKNDKFVTLFKADTRTIYYDGDLYVTINNEIQVYDKASRKFVLYYALPEDVKTIYCLLRDAQGNLWAGASNGAYKLTKDKRLSRPIEQGEIISVYEDSKSRIWMGSWENGLFRIAGDELHNFRNIPGDASSISSDFVRSCCEDNAGVMWIGTFNGLNKYDEQSGKFVCYTAGNNPGDLTHSSIWSIIKDHQGTLWLGTYFGGVNYFNPEYEIFTQYRATLHEPEGLSSSIIGKMVEDKNHNLWICTEGGGVNLLNRKAGTFKWYKHSNTRNSISHDNVKAIYYDKVHNVMWLGTHLGGLNRLDLSTGLFTVYRSREKDIESLPSDIVRDIVPYRESLIVATQNGVCMFHPETGKCERMFTKHEYGSRIKIVADVFIDYQETLWLAVTGEGVFAYDFETQELRNYKHDDNNPRSISNNNINCIVQDHYSNLWFATSGSGLDLYHYQTDDFENFDSKNNGLSSDCIYEIVESKYGKLLLTTNLGFSQFDNVTRTFSNFNKENGFPLSATNEGALYQTEDGEIFLGGVQGMVSFYEKNLKFTPKPYHIVFTRLVVNGKAVQVGDESGILKTTLGNSSEIVLEHNHSVFNIEYAISNYLPANNDQVIYRLEGFSDDWTDAGKQHIITYTNLNPGTYTLVMKVKDGQEENAPEVRLQIKVLPPFYKTIYAYILYVALAGALAYYLIRMYKERIKLHESLKYEQKHSQDIENMNQSKLRFFTNISHEIRTPLTIIIGHVEMLMQLQSFTPVVYQKILGIYRSSIQLRNLVTELLDFRKQEQGHMKIKVCRMNLVNFLYENYLIFLEYASEHNINIEFRKSEDVLDVWFDPRQMQKVVNNLVSNAIKYTKSGDSIILKVYRRDETAVIEVEDTGIGIEAKDLKRIFDRFYQTENVESLAKSISGTGIGLALTKGIIELHHGTIEVRSELGKGTTFEITLKLGNAHFEPEQISETQPELHYEKLPEPVLLPQPEILEEQISHKINDARILIVEDNESLREMLLHVFEPYYTVLCASDGEEGWNLVLTEMPDIVLSDIMMPKMSGTDLCKRIKSDFNTCHIPVVLLTARTAIEHTLEGLRIGADDYITKPFNINILISRCNNLVNSRIILQQKFSKEPQSDLKILATNDLDKKMLEKVMQVIDEHLDDPEFNINQFAREMGIARTNFFAKIKALTGQTPNDFILTIRIKKAAVMLRNNPELNITEISYRVGFNTLKYFSKCFKDLYNVSPMAYRRGGSGVSDKEL</sequence>
<dbReference type="InterPro" id="IPR003594">
    <property type="entry name" value="HATPase_dom"/>
</dbReference>
<organism evidence="17 18">
    <name type="scientific">Coprobacter secundus subsp. similis</name>
    <dbReference type="NCBI Taxonomy" id="2751153"/>
    <lineage>
        <taxon>Bacteria</taxon>
        <taxon>Pseudomonadati</taxon>
        <taxon>Bacteroidota</taxon>
        <taxon>Bacteroidia</taxon>
        <taxon>Bacteroidales</taxon>
        <taxon>Barnesiellaceae</taxon>
        <taxon>Coprobacter</taxon>
    </lineage>
</organism>
<evidence type="ECO:0000313" key="17">
    <source>
        <dbReference type="EMBL" id="BCI64217.1"/>
    </source>
</evidence>
<dbReference type="Pfam" id="PF00072">
    <property type="entry name" value="Response_reg"/>
    <property type="match status" value="1"/>
</dbReference>
<keyword evidence="5" id="KW-0547">Nucleotide-binding</keyword>
<dbReference type="EMBL" id="AP023322">
    <property type="protein sequence ID" value="BCI64217.1"/>
    <property type="molecule type" value="Genomic_DNA"/>
</dbReference>
<dbReference type="Proteomes" id="UP000594042">
    <property type="component" value="Chromosome"/>
</dbReference>
<dbReference type="InterPro" id="IPR036097">
    <property type="entry name" value="HisK_dim/P_sf"/>
</dbReference>
<dbReference type="InterPro" id="IPR011006">
    <property type="entry name" value="CheY-like_superfamily"/>
</dbReference>
<dbReference type="SMART" id="SM00342">
    <property type="entry name" value="HTH_ARAC"/>
    <property type="match status" value="1"/>
</dbReference>
<dbReference type="CDD" id="cd17574">
    <property type="entry name" value="REC_OmpR"/>
    <property type="match status" value="1"/>
</dbReference>
<evidence type="ECO:0000313" key="18">
    <source>
        <dbReference type="Proteomes" id="UP000594042"/>
    </source>
</evidence>
<evidence type="ECO:0000256" key="11">
    <source>
        <dbReference type="ARBA" id="ARBA00023163"/>
    </source>
</evidence>
<dbReference type="SUPFAM" id="SSF50998">
    <property type="entry name" value="Quinoprotein alcohol dehydrogenase-like"/>
    <property type="match status" value="1"/>
</dbReference>
<dbReference type="GO" id="GO:0043565">
    <property type="term" value="F:sequence-specific DNA binding"/>
    <property type="evidence" value="ECO:0007669"/>
    <property type="project" value="InterPro"/>
</dbReference>
<comment type="catalytic activity">
    <reaction evidence="1">
        <text>ATP + protein L-histidine = ADP + protein N-phospho-L-histidine.</text>
        <dbReference type="EC" id="2.7.13.3"/>
    </reaction>
</comment>
<dbReference type="Gene3D" id="3.40.50.2300">
    <property type="match status" value="1"/>
</dbReference>
<dbReference type="SUPFAM" id="SSF46689">
    <property type="entry name" value="Homeodomain-like"/>
    <property type="match status" value="1"/>
</dbReference>
<dbReference type="PROSITE" id="PS01124">
    <property type="entry name" value="HTH_ARAC_FAMILY_2"/>
    <property type="match status" value="1"/>
</dbReference>
<evidence type="ECO:0000256" key="3">
    <source>
        <dbReference type="ARBA" id="ARBA00022553"/>
    </source>
</evidence>
<accession>A0A7G1I3Z7</accession>
<dbReference type="PANTHER" id="PTHR43547">
    <property type="entry name" value="TWO-COMPONENT HISTIDINE KINASE"/>
    <property type="match status" value="1"/>
</dbReference>
<dbReference type="SMART" id="SM00448">
    <property type="entry name" value="REC"/>
    <property type="match status" value="1"/>
</dbReference>
<keyword evidence="10" id="KW-0238">DNA-binding</keyword>
<dbReference type="GO" id="GO:0000155">
    <property type="term" value="F:phosphorelay sensor kinase activity"/>
    <property type="evidence" value="ECO:0007669"/>
    <property type="project" value="InterPro"/>
</dbReference>
<dbReference type="Pfam" id="PF07494">
    <property type="entry name" value="Reg_prop"/>
    <property type="match status" value="4"/>
</dbReference>
<dbReference type="PROSITE" id="PS50110">
    <property type="entry name" value="RESPONSE_REGULATORY"/>
    <property type="match status" value="1"/>
</dbReference>
<dbReference type="PROSITE" id="PS00041">
    <property type="entry name" value="HTH_ARAC_FAMILY_1"/>
    <property type="match status" value="1"/>
</dbReference>
<keyword evidence="7" id="KW-0067">ATP-binding</keyword>
<evidence type="ECO:0000256" key="5">
    <source>
        <dbReference type="ARBA" id="ARBA00022741"/>
    </source>
</evidence>
<dbReference type="Pfam" id="PF07495">
    <property type="entry name" value="Y_Y_Y"/>
    <property type="match status" value="1"/>
</dbReference>
<evidence type="ECO:0000256" key="9">
    <source>
        <dbReference type="ARBA" id="ARBA00023015"/>
    </source>
</evidence>
<evidence type="ECO:0000259" key="16">
    <source>
        <dbReference type="PROSITE" id="PS50110"/>
    </source>
</evidence>
<feature type="domain" description="Response regulatory" evidence="16">
    <location>
        <begin position="1086"/>
        <end position="1201"/>
    </location>
</feature>
<dbReference type="InterPro" id="IPR015943">
    <property type="entry name" value="WD40/YVTN_repeat-like_dom_sf"/>
</dbReference>
<keyword evidence="11" id="KW-0804">Transcription</keyword>
<dbReference type="InterPro" id="IPR003661">
    <property type="entry name" value="HisK_dim/P_dom"/>
</dbReference>
<dbReference type="GO" id="GO:0005524">
    <property type="term" value="F:ATP binding"/>
    <property type="evidence" value="ECO:0007669"/>
    <property type="project" value="UniProtKB-KW"/>
</dbReference>
<keyword evidence="13" id="KW-1133">Transmembrane helix</keyword>
<dbReference type="InterPro" id="IPR011047">
    <property type="entry name" value="Quinoprotein_ADH-like_sf"/>
</dbReference>
<evidence type="ECO:0000256" key="6">
    <source>
        <dbReference type="ARBA" id="ARBA00022777"/>
    </source>
</evidence>
<gene>
    <name evidence="17" type="ORF">Cop2CBH44_25700</name>
</gene>
<dbReference type="InterPro" id="IPR011110">
    <property type="entry name" value="Reg_prop"/>
</dbReference>
<dbReference type="KEGG" id="copr:Cop2CBH44_25700"/>
<dbReference type="InterPro" id="IPR018060">
    <property type="entry name" value="HTH_AraC"/>
</dbReference>
<evidence type="ECO:0000256" key="8">
    <source>
        <dbReference type="ARBA" id="ARBA00023012"/>
    </source>
</evidence>
<keyword evidence="3 12" id="KW-0597">Phosphoprotein</keyword>
<evidence type="ECO:0000256" key="13">
    <source>
        <dbReference type="SAM" id="Phobius"/>
    </source>
</evidence>
<evidence type="ECO:0000256" key="2">
    <source>
        <dbReference type="ARBA" id="ARBA00012438"/>
    </source>
</evidence>
<dbReference type="InterPro" id="IPR018062">
    <property type="entry name" value="HTH_AraC-typ_CS"/>
</dbReference>
<dbReference type="PANTHER" id="PTHR43547:SF2">
    <property type="entry name" value="HYBRID SIGNAL TRANSDUCTION HISTIDINE KINASE C"/>
    <property type="match status" value="1"/>
</dbReference>
<dbReference type="InterPro" id="IPR009057">
    <property type="entry name" value="Homeodomain-like_sf"/>
</dbReference>
<dbReference type="CDD" id="cd00082">
    <property type="entry name" value="HisKA"/>
    <property type="match status" value="1"/>
</dbReference>
<dbReference type="Gene3D" id="2.60.40.10">
    <property type="entry name" value="Immunoglobulins"/>
    <property type="match status" value="1"/>
</dbReference>
<dbReference type="SMART" id="SM00388">
    <property type="entry name" value="HisKA"/>
    <property type="match status" value="1"/>
</dbReference>
<protein>
    <recommendedName>
        <fullName evidence="2">histidine kinase</fullName>
        <ecNumber evidence="2">2.7.13.3</ecNumber>
    </recommendedName>
</protein>
<dbReference type="FunFam" id="3.40.50.2300:FF:000138">
    <property type="entry name" value="Two-component system sensor histidine kinase/response regulator"/>
    <property type="match status" value="1"/>
</dbReference>
<dbReference type="Gene3D" id="1.10.10.60">
    <property type="entry name" value="Homeodomain-like"/>
    <property type="match status" value="1"/>
</dbReference>
<feature type="domain" description="Histidine kinase" evidence="15">
    <location>
        <begin position="823"/>
        <end position="1042"/>
    </location>
</feature>
<evidence type="ECO:0000256" key="1">
    <source>
        <dbReference type="ARBA" id="ARBA00000085"/>
    </source>
</evidence>
<feature type="domain" description="HTH araC/xylS-type" evidence="14">
    <location>
        <begin position="1233"/>
        <end position="1333"/>
    </location>
</feature>
<keyword evidence="13" id="KW-0472">Membrane</keyword>
<dbReference type="FunFam" id="1.10.10.60:FF:000284">
    <property type="entry name" value="Two-component system sensor histidine kinase/response regulator"/>
    <property type="match status" value="1"/>
</dbReference>
<dbReference type="EC" id="2.7.13.3" evidence="2"/>
<feature type="modified residue" description="4-aspartylphosphate" evidence="12">
    <location>
        <position position="1134"/>
    </location>
</feature>
<dbReference type="InterPro" id="IPR001789">
    <property type="entry name" value="Sig_transdc_resp-reg_receiver"/>
</dbReference>
<dbReference type="Pfam" id="PF02518">
    <property type="entry name" value="HATPase_c"/>
    <property type="match status" value="1"/>
</dbReference>
<evidence type="ECO:0000259" key="14">
    <source>
        <dbReference type="PROSITE" id="PS01124"/>
    </source>
</evidence>
<dbReference type="Pfam" id="PF00512">
    <property type="entry name" value="HisKA"/>
    <property type="match status" value="1"/>
</dbReference>
<dbReference type="SUPFAM" id="SSF47384">
    <property type="entry name" value="Homodimeric domain of signal transducing histidine kinase"/>
    <property type="match status" value="1"/>
</dbReference>
<dbReference type="SMART" id="SM00387">
    <property type="entry name" value="HATPase_c"/>
    <property type="match status" value="1"/>
</dbReference>
<proteinExistence type="predicted"/>
<dbReference type="GO" id="GO:0003700">
    <property type="term" value="F:DNA-binding transcription factor activity"/>
    <property type="evidence" value="ECO:0007669"/>
    <property type="project" value="InterPro"/>
</dbReference>
<dbReference type="Gene3D" id="3.30.565.10">
    <property type="entry name" value="Histidine kinase-like ATPase, C-terminal domain"/>
    <property type="match status" value="1"/>
</dbReference>
<dbReference type="InterPro" id="IPR005467">
    <property type="entry name" value="His_kinase_dom"/>
</dbReference>
<dbReference type="InterPro" id="IPR004358">
    <property type="entry name" value="Sig_transdc_His_kin-like_C"/>
</dbReference>
<dbReference type="FunFam" id="3.30.565.10:FF:000037">
    <property type="entry name" value="Hybrid sensor histidine kinase/response regulator"/>
    <property type="match status" value="1"/>
</dbReference>
<dbReference type="InterPro" id="IPR013783">
    <property type="entry name" value="Ig-like_fold"/>
</dbReference>
<evidence type="ECO:0000256" key="12">
    <source>
        <dbReference type="PROSITE-ProRule" id="PRU00169"/>
    </source>
</evidence>
<dbReference type="PRINTS" id="PR00344">
    <property type="entry name" value="BCTRLSENSOR"/>
</dbReference>
<feature type="transmembrane region" description="Helical" evidence="13">
    <location>
        <begin position="769"/>
        <end position="787"/>
    </location>
</feature>
<keyword evidence="18" id="KW-1185">Reference proteome</keyword>
<dbReference type="Gene3D" id="2.130.10.10">
    <property type="entry name" value="YVTN repeat-like/Quinoprotein amine dehydrogenase"/>
    <property type="match status" value="2"/>
</dbReference>
<dbReference type="RefSeq" id="WP_021930261.1">
    <property type="nucleotide sequence ID" value="NZ_AP023322.1"/>
</dbReference>
<keyword evidence="13" id="KW-0812">Transmembrane</keyword>
<dbReference type="InterPro" id="IPR036890">
    <property type="entry name" value="HATPase_C_sf"/>
</dbReference>
<evidence type="ECO:0000256" key="7">
    <source>
        <dbReference type="ARBA" id="ARBA00022840"/>
    </source>
</evidence>
<dbReference type="SUPFAM" id="SSF55874">
    <property type="entry name" value="ATPase domain of HSP90 chaperone/DNA topoisomerase II/histidine kinase"/>
    <property type="match status" value="1"/>
</dbReference>
<keyword evidence="6 17" id="KW-0418">Kinase</keyword>
<dbReference type="PROSITE" id="PS50109">
    <property type="entry name" value="HIS_KIN"/>
    <property type="match status" value="1"/>
</dbReference>
<evidence type="ECO:0000259" key="15">
    <source>
        <dbReference type="PROSITE" id="PS50109"/>
    </source>
</evidence>
<dbReference type="Gene3D" id="1.10.287.130">
    <property type="match status" value="1"/>
</dbReference>
<keyword evidence="9" id="KW-0805">Transcription regulation</keyword>
<dbReference type="SUPFAM" id="SSF52172">
    <property type="entry name" value="CheY-like"/>
    <property type="match status" value="1"/>
</dbReference>
<keyword evidence="4" id="KW-0808">Transferase</keyword>
<evidence type="ECO:0000256" key="10">
    <source>
        <dbReference type="ARBA" id="ARBA00023125"/>
    </source>
</evidence>
<name>A0A7G1I3Z7_9BACT</name>
<dbReference type="Pfam" id="PF12833">
    <property type="entry name" value="HTH_18"/>
    <property type="match status" value="1"/>
</dbReference>
<reference evidence="18" key="1">
    <citation type="submission" date="2020-07" db="EMBL/GenBank/DDBJ databases">
        <title>Complete genome sequencing of Coprobacter sp. strain 2CBH44.</title>
        <authorList>
            <person name="Sakamoto M."/>
            <person name="Murakami T."/>
            <person name="Mori H."/>
        </authorList>
    </citation>
    <scope>NUCLEOTIDE SEQUENCE [LARGE SCALE GENOMIC DNA]</scope>
    <source>
        <strain evidence="18">2CBH44</strain>
    </source>
</reference>